<feature type="region of interest" description="Disordered" evidence="1">
    <location>
        <begin position="53"/>
        <end position="72"/>
    </location>
</feature>
<organism evidence="2 3">
    <name type="scientific">Rhizobium hidalgonense</name>
    <dbReference type="NCBI Taxonomy" id="1538159"/>
    <lineage>
        <taxon>Bacteria</taxon>
        <taxon>Pseudomonadati</taxon>
        <taxon>Pseudomonadota</taxon>
        <taxon>Alphaproteobacteria</taxon>
        <taxon>Hyphomicrobiales</taxon>
        <taxon>Rhizobiaceae</taxon>
        <taxon>Rhizobium/Agrobacterium group</taxon>
        <taxon>Rhizobium</taxon>
    </lineage>
</organism>
<dbReference type="Proteomes" id="UP001268610">
    <property type="component" value="Unassembled WGS sequence"/>
</dbReference>
<gene>
    <name evidence="2" type="ORF">RJJ65_40325</name>
</gene>
<dbReference type="AlphaFoldDB" id="A0AAJ2H3S2"/>
<reference evidence="2" key="1">
    <citation type="submission" date="2023-04" db="EMBL/GenBank/DDBJ databases">
        <title>Genomic characterization of faba bean (Vicia faba) microsymbionts in Mexican soils.</title>
        <authorList>
            <person name="Rivera Orduna F.N."/>
            <person name="Guevara-Luna J."/>
            <person name="Yan J."/>
            <person name="Arroyo-Herrera I."/>
            <person name="Li Y."/>
            <person name="Vasquez-Murrieta M.S."/>
            <person name="Wang E.T."/>
        </authorList>
    </citation>
    <scope>NUCLEOTIDE SEQUENCE</scope>
    <source>
        <strain evidence="2">CH26</strain>
    </source>
</reference>
<dbReference type="RefSeq" id="WP_310866778.1">
    <property type="nucleotide sequence ID" value="NZ_JAVLSF010001223.1"/>
</dbReference>
<comment type="caution">
    <text evidence="2">The sequence shown here is derived from an EMBL/GenBank/DDBJ whole genome shotgun (WGS) entry which is preliminary data.</text>
</comment>
<protein>
    <submittedName>
        <fullName evidence="2">Uncharacterized protein</fullName>
    </submittedName>
</protein>
<sequence>MFIAMPKIAPSNAVKRIKTTVQRLTPQRLASLKAFSIIQQVSNPKNIILKTFKHQPSKNAESDKPQLIYADN</sequence>
<accession>A0AAJ2H3S2</accession>
<proteinExistence type="predicted"/>
<evidence type="ECO:0000313" key="3">
    <source>
        <dbReference type="Proteomes" id="UP001268610"/>
    </source>
</evidence>
<evidence type="ECO:0000313" key="2">
    <source>
        <dbReference type="EMBL" id="MDR9778795.1"/>
    </source>
</evidence>
<dbReference type="EMBL" id="JAVLSF010001223">
    <property type="protein sequence ID" value="MDR9778795.1"/>
    <property type="molecule type" value="Genomic_DNA"/>
</dbReference>
<name>A0AAJ2H3S2_9HYPH</name>
<evidence type="ECO:0000256" key="1">
    <source>
        <dbReference type="SAM" id="MobiDB-lite"/>
    </source>
</evidence>
<feature type="non-terminal residue" evidence="2">
    <location>
        <position position="72"/>
    </location>
</feature>